<name>A0AAV2S4B1_MEGNR</name>
<dbReference type="EMBL" id="CAXKWB010039664">
    <property type="protein sequence ID" value="CAL4153449.1"/>
    <property type="molecule type" value="Genomic_DNA"/>
</dbReference>
<accession>A0AAV2S4B1</accession>
<proteinExistence type="predicted"/>
<evidence type="ECO:0000313" key="1">
    <source>
        <dbReference type="EMBL" id="CAL4153449.1"/>
    </source>
</evidence>
<comment type="caution">
    <text evidence="1">The sequence shown here is derived from an EMBL/GenBank/DDBJ whole genome shotgun (WGS) entry which is preliminary data.</text>
</comment>
<dbReference type="AlphaFoldDB" id="A0AAV2S4B1"/>
<feature type="non-terminal residue" evidence="1">
    <location>
        <position position="1"/>
    </location>
</feature>
<keyword evidence="2" id="KW-1185">Reference proteome</keyword>
<gene>
    <name evidence="1" type="ORF">MNOR_LOCUS31174</name>
</gene>
<reference evidence="1 2" key="1">
    <citation type="submission" date="2024-05" db="EMBL/GenBank/DDBJ databases">
        <authorList>
            <person name="Wallberg A."/>
        </authorList>
    </citation>
    <scope>NUCLEOTIDE SEQUENCE [LARGE SCALE GENOMIC DNA]</scope>
</reference>
<dbReference type="Proteomes" id="UP001497623">
    <property type="component" value="Unassembled WGS sequence"/>
</dbReference>
<protein>
    <submittedName>
        <fullName evidence="1">Uncharacterized protein</fullName>
    </submittedName>
</protein>
<evidence type="ECO:0000313" key="2">
    <source>
        <dbReference type="Proteomes" id="UP001497623"/>
    </source>
</evidence>
<organism evidence="1 2">
    <name type="scientific">Meganyctiphanes norvegica</name>
    <name type="common">Northern krill</name>
    <name type="synonym">Thysanopoda norvegica</name>
    <dbReference type="NCBI Taxonomy" id="48144"/>
    <lineage>
        <taxon>Eukaryota</taxon>
        <taxon>Metazoa</taxon>
        <taxon>Ecdysozoa</taxon>
        <taxon>Arthropoda</taxon>
        <taxon>Crustacea</taxon>
        <taxon>Multicrustacea</taxon>
        <taxon>Malacostraca</taxon>
        <taxon>Eumalacostraca</taxon>
        <taxon>Eucarida</taxon>
        <taxon>Euphausiacea</taxon>
        <taxon>Euphausiidae</taxon>
        <taxon>Meganyctiphanes</taxon>
    </lineage>
</organism>
<sequence>PDVTWDRDQMYRDIEPVYERSGDSGDKGCAPITMWVDKTEEMPVPVVMNSKETRDYKVKQEITQTIINTKSVPYFVTQTEFQPEISQRTAILPQRITQTVRTTNVKFITKTEKTYNTVTAQRTQKLFKTVCPKGH</sequence>